<proteinExistence type="predicted"/>
<evidence type="ECO:0000313" key="3">
    <source>
        <dbReference type="Proteomes" id="UP000383932"/>
    </source>
</evidence>
<feature type="region of interest" description="Disordered" evidence="1">
    <location>
        <begin position="1"/>
        <end position="21"/>
    </location>
</feature>
<reference evidence="2 3" key="1">
    <citation type="journal article" date="2019" name="Fungal Biol. Biotechnol.">
        <title>Draft genome sequence of fastidious pathogen Ceratobasidium theobromae, which causes vascular-streak dieback in Theobroma cacao.</title>
        <authorList>
            <person name="Ali S.S."/>
            <person name="Asman A."/>
            <person name="Shao J."/>
            <person name="Firmansyah A.P."/>
            <person name="Susilo A.W."/>
            <person name="Rosmana A."/>
            <person name="McMahon P."/>
            <person name="Junaid M."/>
            <person name="Guest D."/>
            <person name="Kheng T.Y."/>
            <person name="Meinhardt L.W."/>
            <person name="Bailey B.A."/>
        </authorList>
    </citation>
    <scope>NUCLEOTIDE SEQUENCE [LARGE SCALE GENOMIC DNA]</scope>
    <source>
        <strain evidence="2 3">CT2</strain>
    </source>
</reference>
<organism evidence="2 3">
    <name type="scientific">Ceratobasidium theobromae</name>
    <dbReference type="NCBI Taxonomy" id="1582974"/>
    <lineage>
        <taxon>Eukaryota</taxon>
        <taxon>Fungi</taxon>
        <taxon>Dikarya</taxon>
        <taxon>Basidiomycota</taxon>
        <taxon>Agaricomycotina</taxon>
        <taxon>Agaricomycetes</taxon>
        <taxon>Cantharellales</taxon>
        <taxon>Ceratobasidiaceae</taxon>
        <taxon>Ceratobasidium</taxon>
    </lineage>
</organism>
<dbReference type="Proteomes" id="UP000383932">
    <property type="component" value="Unassembled WGS sequence"/>
</dbReference>
<evidence type="ECO:0000313" key="2">
    <source>
        <dbReference type="EMBL" id="KAB5592187.1"/>
    </source>
</evidence>
<protein>
    <recommendedName>
        <fullName evidence="4">BTB domain-containing protein</fullName>
    </recommendedName>
</protein>
<dbReference type="EMBL" id="SSOP01000074">
    <property type="protein sequence ID" value="KAB5592187.1"/>
    <property type="molecule type" value="Genomic_DNA"/>
</dbReference>
<gene>
    <name evidence="2" type="ORF">CTheo_4395</name>
</gene>
<sequence length="440" mass="49960">MSSVDGTNNSQELYPTDLANNSHPYPHDPKYYYPDGSAVFLVEGVLFKLQASLIIGPRSRPPGSGLTDEQYRYPRNVENLPKSIIDSTNNDPIQLKNVTADQFRTFLFAVLVSRPSDPKYWELLTDAHSSRKHSRELLVRYLDIACLASQFGMFELEDWARQQLELVLTSKYRLSQGQWDKAVLLRLRSYAGTTCPARNLMWSSKIFVEHFISVSAEVPDKEQLSSLDTIIQLYQDPSLPTSDPAVFGCVFAFMLSLDPRSAPSTSALSRAEKAILRTAQVELLPISETLESVRWLVLPVNKLPFYDKLCSRCQLQLQALWAESIGQCNGLKSRSLGKDIAFLCRLPQYRRYLVDQWDRTQCLKVDSSLTQPKEPEAGSSASFFRMFGFSQPQPQPEKLEQLEKPTQVKCIQQPISEIDKLIHAVYKELAGRYNEFAADI</sequence>
<dbReference type="OrthoDB" id="3238373at2759"/>
<comment type="caution">
    <text evidence="2">The sequence shown here is derived from an EMBL/GenBank/DDBJ whole genome shotgun (WGS) entry which is preliminary data.</text>
</comment>
<accession>A0A5N5QLK9</accession>
<name>A0A5N5QLK9_9AGAM</name>
<evidence type="ECO:0000256" key="1">
    <source>
        <dbReference type="SAM" id="MobiDB-lite"/>
    </source>
</evidence>
<dbReference type="AlphaFoldDB" id="A0A5N5QLK9"/>
<evidence type="ECO:0008006" key="4">
    <source>
        <dbReference type="Google" id="ProtNLM"/>
    </source>
</evidence>
<keyword evidence="3" id="KW-1185">Reference proteome</keyword>